<dbReference type="PANTHER" id="PTHR43167:SF1">
    <property type="entry name" value="PUTATIVE (AFU_ORTHOLOGUE AFUA_6G01830)-RELATED"/>
    <property type="match status" value="1"/>
</dbReference>
<dbReference type="PANTHER" id="PTHR43167">
    <property type="entry name" value="PUTATIVE (AFU_ORTHOLOGUE AFUA_6G01830)-RELATED"/>
    <property type="match status" value="1"/>
</dbReference>
<keyword evidence="6" id="KW-1185">Reference proteome</keyword>
<feature type="non-terminal residue" evidence="5">
    <location>
        <position position="222"/>
    </location>
</feature>
<dbReference type="InterPro" id="IPR029063">
    <property type="entry name" value="SAM-dependent_MTases_sf"/>
</dbReference>
<dbReference type="CDD" id="cd02440">
    <property type="entry name" value="AdoMet_MTases"/>
    <property type="match status" value="1"/>
</dbReference>
<gene>
    <name evidence="5" type="ORF">EV356DRAFT_425788</name>
</gene>
<evidence type="ECO:0000256" key="3">
    <source>
        <dbReference type="ARBA" id="ARBA00022691"/>
    </source>
</evidence>
<proteinExistence type="inferred from homology"/>
<accession>A0A6A6H4G1</accession>
<dbReference type="OrthoDB" id="4863010at2759"/>
<dbReference type="Gene3D" id="3.40.50.150">
    <property type="entry name" value="Vaccinia Virus protein VP39"/>
    <property type="match status" value="1"/>
</dbReference>
<evidence type="ECO:0000313" key="5">
    <source>
        <dbReference type="EMBL" id="KAF2232885.1"/>
    </source>
</evidence>
<dbReference type="EMBL" id="ML991811">
    <property type="protein sequence ID" value="KAF2232885.1"/>
    <property type="molecule type" value="Genomic_DNA"/>
</dbReference>
<comment type="similarity">
    <text evidence="4">Belongs to the class I-like SAM-binding methyltransferase superfamily. Cation-dependent O-methyltransferase family.</text>
</comment>
<dbReference type="Pfam" id="PF13578">
    <property type="entry name" value="Methyltransf_24"/>
    <property type="match status" value="1"/>
</dbReference>
<keyword evidence="3" id="KW-0949">S-adenosyl-L-methionine</keyword>
<evidence type="ECO:0000256" key="4">
    <source>
        <dbReference type="ARBA" id="ARBA00023453"/>
    </source>
</evidence>
<evidence type="ECO:0000313" key="6">
    <source>
        <dbReference type="Proteomes" id="UP000800092"/>
    </source>
</evidence>
<dbReference type="GO" id="GO:0008171">
    <property type="term" value="F:O-methyltransferase activity"/>
    <property type="evidence" value="ECO:0007669"/>
    <property type="project" value="InterPro"/>
</dbReference>
<reference evidence="5" key="1">
    <citation type="journal article" date="2020" name="Stud. Mycol.">
        <title>101 Dothideomycetes genomes: a test case for predicting lifestyles and emergence of pathogens.</title>
        <authorList>
            <person name="Haridas S."/>
            <person name="Albert R."/>
            <person name="Binder M."/>
            <person name="Bloem J."/>
            <person name="Labutti K."/>
            <person name="Salamov A."/>
            <person name="Andreopoulos B."/>
            <person name="Baker S."/>
            <person name="Barry K."/>
            <person name="Bills G."/>
            <person name="Bluhm B."/>
            <person name="Cannon C."/>
            <person name="Castanera R."/>
            <person name="Culley D."/>
            <person name="Daum C."/>
            <person name="Ezra D."/>
            <person name="Gonzalez J."/>
            <person name="Henrissat B."/>
            <person name="Kuo A."/>
            <person name="Liang C."/>
            <person name="Lipzen A."/>
            <person name="Lutzoni F."/>
            <person name="Magnuson J."/>
            <person name="Mondo S."/>
            <person name="Nolan M."/>
            <person name="Ohm R."/>
            <person name="Pangilinan J."/>
            <person name="Park H.-J."/>
            <person name="Ramirez L."/>
            <person name="Alfaro M."/>
            <person name="Sun H."/>
            <person name="Tritt A."/>
            <person name="Yoshinaga Y."/>
            <person name="Zwiers L.-H."/>
            <person name="Turgeon B."/>
            <person name="Goodwin S."/>
            <person name="Spatafora J."/>
            <person name="Crous P."/>
            <person name="Grigoriev I."/>
        </authorList>
    </citation>
    <scope>NUCLEOTIDE SEQUENCE</scope>
    <source>
        <strain evidence="5">Tuck. ex Michener</strain>
    </source>
</reference>
<dbReference type="PROSITE" id="PS51682">
    <property type="entry name" value="SAM_OMT_I"/>
    <property type="match status" value="1"/>
</dbReference>
<feature type="non-terminal residue" evidence="5">
    <location>
        <position position="1"/>
    </location>
</feature>
<dbReference type="Proteomes" id="UP000800092">
    <property type="component" value="Unassembled WGS sequence"/>
</dbReference>
<protein>
    <submittedName>
        <fullName evidence="5">Putative O-methyltransferase</fullName>
    </submittedName>
</protein>
<organism evidence="5 6">
    <name type="scientific">Viridothelium virens</name>
    <name type="common">Speckled blister lichen</name>
    <name type="synonym">Trypethelium virens</name>
    <dbReference type="NCBI Taxonomy" id="1048519"/>
    <lineage>
        <taxon>Eukaryota</taxon>
        <taxon>Fungi</taxon>
        <taxon>Dikarya</taxon>
        <taxon>Ascomycota</taxon>
        <taxon>Pezizomycotina</taxon>
        <taxon>Dothideomycetes</taxon>
        <taxon>Dothideomycetes incertae sedis</taxon>
        <taxon>Trypetheliales</taxon>
        <taxon>Trypetheliaceae</taxon>
        <taxon>Viridothelium</taxon>
    </lineage>
</organism>
<evidence type="ECO:0000256" key="1">
    <source>
        <dbReference type="ARBA" id="ARBA00022603"/>
    </source>
</evidence>
<keyword evidence="1 5" id="KW-0489">Methyltransferase</keyword>
<dbReference type="GO" id="GO:0032259">
    <property type="term" value="P:methylation"/>
    <property type="evidence" value="ECO:0007669"/>
    <property type="project" value="UniProtKB-KW"/>
</dbReference>
<sequence>IQEMLRSLHEQSVAQEKQFADMPNLDQIKTSLQDEYFGSGHEVMVDKFIALTADKASFMYELLRAQGALNVVEAGTSFGVSTIYLALAVGQNAAAAGKKPGEAKVIATEYEHTKAERAREHWRAAGADVEAWIELREGDLRETLKENLPEIDFVLLDIWTPMVLPTIKLIEPKLRPGAVILADNTISGSRGYAEYLEYIKRPGSGYRTMTLPFPDGLEMTLF</sequence>
<keyword evidence="2 5" id="KW-0808">Transferase</keyword>
<name>A0A6A6H4G1_VIRVR</name>
<dbReference type="AlphaFoldDB" id="A0A6A6H4G1"/>
<dbReference type="SUPFAM" id="SSF53335">
    <property type="entry name" value="S-adenosyl-L-methionine-dependent methyltransferases"/>
    <property type="match status" value="1"/>
</dbReference>
<dbReference type="InterPro" id="IPR002935">
    <property type="entry name" value="SAM_O-MeTrfase"/>
</dbReference>
<evidence type="ECO:0000256" key="2">
    <source>
        <dbReference type="ARBA" id="ARBA00022679"/>
    </source>
</evidence>